<organism evidence="7 8">
    <name type="scientific">Penicillium alfredii</name>
    <dbReference type="NCBI Taxonomy" id="1506179"/>
    <lineage>
        <taxon>Eukaryota</taxon>
        <taxon>Fungi</taxon>
        <taxon>Dikarya</taxon>
        <taxon>Ascomycota</taxon>
        <taxon>Pezizomycotina</taxon>
        <taxon>Eurotiomycetes</taxon>
        <taxon>Eurotiomycetidae</taxon>
        <taxon>Eurotiales</taxon>
        <taxon>Aspergillaceae</taxon>
        <taxon>Penicillium</taxon>
    </lineage>
</organism>
<comment type="caution">
    <text evidence="7">The sequence shown here is derived from an EMBL/GenBank/DDBJ whole genome shotgun (WGS) entry which is preliminary data.</text>
</comment>
<reference evidence="7" key="1">
    <citation type="submission" date="2022-11" db="EMBL/GenBank/DDBJ databases">
        <authorList>
            <person name="Petersen C."/>
        </authorList>
    </citation>
    <scope>NUCLEOTIDE SEQUENCE</scope>
    <source>
        <strain evidence="7">IBT 34128</strain>
    </source>
</reference>
<evidence type="ECO:0000259" key="6">
    <source>
        <dbReference type="PROSITE" id="PS50048"/>
    </source>
</evidence>
<protein>
    <recommendedName>
        <fullName evidence="6">Zn(2)-C6 fungal-type domain-containing protein</fullName>
    </recommendedName>
</protein>
<evidence type="ECO:0000256" key="3">
    <source>
        <dbReference type="ARBA" id="ARBA00023163"/>
    </source>
</evidence>
<dbReference type="PROSITE" id="PS50048">
    <property type="entry name" value="ZN2_CY6_FUNGAL_2"/>
    <property type="match status" value="1"/>
</dbReference>
<feature type="domain" description="Zn(2)-C6 fungal-type" evidence="6">
    <location>
        <begin position="36"/>
        <end position="66"/>
    </location>
</feature>
<dbReference type="InterPro" id="IPR036864">
    <property type="entry name" value="Zn2-C6_fun-type_DNA-bd_sf"/>
</dbReference>
<dbReference type="Proteomes" id="UP001141434">
    <property type="component" value="Unassembled WGS sequence"/>
</dbReference>
<dbReference type="GO" id="GO:0003677">
    <property type="term" value="F:DNA binding"/>
    <property type="evidence" value="ECO:0007669"/>
    <property type="project" value="UniProtKB-KW"/>
</dbReference>
<dbReference type="CDD" id="cd12148">
    <property type="entry name" value="fungal_TF_MHR"/>
    <property type="match status" value="1"/>
</dbReference>
<evidence type="ECO:0000256" key="4">
    <source>
        <dbReference type="ARBA" id="ARBA00023242"/>
    </source>
</evidence>
<keyword evidence="8" id="KW-1185">Reference proteome</keyword>
<evidence type="ECO:0000256" key="2">
    <source>
        <dbReference type="ARBA" id="ARBA00023125"/>
    </source>
</evidence>
<dbReference type="GO" id="GO:0008270">
    <property type="term" value="F:zinc ion binding"/>
    <property type="evidence" value="ECO:0007669"/>
    <property type="project" value="InterPro"/>
</dbReference>
<dbReference type="Gene3D" id="4.10.240.10">
    <property type="entry name" value="Zn(2)-C6 fungal-type DNA-binding domain"/>
    <property type="match status" value="1"/>
</dbReference>
<dbReference type="InterPro" id="IPR053181">
    <property type="entry name" value="EcdB-like_regulator"/>
</dbReference>
<sequence>MDSGKRGPTQPRSRGNAGSPALERPMRYPRKRAVTACQLCRARKTKCDNQRPSCRICLSVGVPCQYADRTDHSSFDPASLEIIDRLNRIIDTQEDVLTAVRATNTRLSQGPNAVSISESPLPSPHELLVCATRPGHELAADSFDVPSSNTSPDNILIWPVFEQRYPEKCLQDAVFASSSQTPRMQRTKFAFQEDKVPALMDRFFYLVHIKNPIVDEESLRHDARKVIEDGLGWDEGSCLVLLACALGTLAVPFRDSHQMASLNPEDYPMLPKLLGPLELEEAETYLMLARRRIGTLSQSVATVQCYFLSGVFFMYTFRPLDAFQSFHQASVMYQVYSRSKGESVTNDTDPKTEQRLFWSCFKSECEILSEIDLPHSGVSHLGYIHVFPCPPDAYTTGPSPRSIFSPGGREQACNPSPHEQEQAWFYYLSEIALRRIGNRVLDSFYKEGFQAWIDFNVPSMMQVANEFLRQLNQWYECLPSQMRFDDSRPGVIPNEELPYLLYTRLQEIRSWIFRPFLYLAIHLPSDNIHLSSLGVFVEESLYCSTRLIEGNSICHRHHGTWYMLRLSVASALSLIAAARRNLEMSGWRGTVELAVENLRYWENGAPGDIVKARVILEHLLSGS</sequence>
<evidence type="ECO:0000256" key="1">
    <source>
        <dbReference type="ARBA" id="ARBA00023015"/>
    </source>
</evidence>
<name>A0A9W9F9X0_9EURO</name>
<accession>A0A9W9F9X0</accession>
<evidence type="ECO:0000313" key="7">
    <source>
        <dbReference type="EMBL" id="KAJ5096205.1"/>
    </source>
</evidence>
<dbReference type="GO" id="GO:0000981">
    <property type="term" value="F:DNA-binding transcription factor activity, RNA polymerase II-specific"/>
    <property type="evidence" value="ECO:0007669"/>
    <property type="project" value="InterPro"/>
</dbReference>
<keyword evidence="2" id="KW-0238">DNA-binding</keyword>
<dbReference type="SUPFAM" id="SSF57701">
    <property type="entry name" value="Zn2/Cys6 DNA-binding domain"/>
    <property type="match status" value="1"/>
</dbReference>
<dbReference type="SMART" id="SM00066">
    <property type="entry name" value="GAL4"/>
    <property type="match status" value="1"/>
</dbReference>
<dbReference type="GeneID" id="81395311"/>
<dbReference type="PANTHER" id="PTHR47785:SF5">
    <property type="entry name" value="ZN(II)2CYS6 TRANSCRIPTION FACTOR (EUROFUNG)"/>
    <property type="match status" value="1"/>
</dbReference>
<dbReference type="OrthoDB" id="4356994at2759"/>
<dbReference type="AlphaFoldDB" id="A0A9W9F9X0"/>
<dbReference type="InterPro" id="IPR001138">
    <property type="entry name" value="Zn2Cys6_DnaBD"/>
</dbReference>
<reference evidence="7" key="2">
    <citation type="journal article" date="2023" name="IMA Fungus">
        <title>Comparative genomic study of the Penicillium genus elucidates a diverse pangenome and 15 lateral gene transfer events.</title>
        <authorList>
            <person name="Petersen C."/>
            <person name="Sorensen T."/>
            <person name="Nielsen M.R."/>
            <person name="Sondergaard T.E."/>
            <person name="Sorensen J.L."/>
            <person name="Fitzpatrick D.A."/>
            <person name="Frisvad J.C."/>
            <person name="Nielsen K.L."/>
        </authorList>
    </citation>
    <scope>NUCLEOTIDE SEQUENCE</scope>
    <source>
        <strain evidence="7">IBT 34128</strain>
    </source>
</reference>
<keyword evidence="3" id="KW-0804">Transcription</keyword>
<dbReference type="PANTHER" id="PTHR47785">
    <property type="entry name" value="ZN(II)2CYS6 TRANSCRIPTION FACTOR (EUROFUNG)-RELATED-RELATED"/>
    <property type="match status" value="1"/>
</dbReference>
<keyword evidence="4" id="KW-0539">Nucleus</keyword>
<dbReference type="Pfam" id="PF00172">
    <property type="entry name" value="Zn_clus"/>
    <property type="match status" value="1"/>
</dbReference>
<dbReference type="RefSeq" id="XP_056511756.1">
    <property type="nucleotide sequence ID" value="XM_056656143.1"/>
</dbReference>
<keyword evidence="1" id="KW-0805">Transcription regulation</keyword>
<evidence type="ECO:0000313" key="8">
    <source>
        <dbReference type="Proteomes" id="UP001141434"/>
    </source>
</evidence>
<dbReference type="PROSITE" id="PS00463">
    <property type="entry name" value="ZN2_CY6_FUNGAL_1"/>
    <property type="match status" value="1"/>
</dbReference>
<proteinExistence type="predicted"/>
<gene>
    <name evidence="7" type="ORF">NUU61_005561</name>
</gene>
<dbReference type="CDD" id="cd00067">
    <property type="entry name" value="GAL4"/>
    <property type="match status" value="1"/>
</dbReference>
<feature type="region of interest" description="Disordered" evidence="5">
    <location>
        <begin position="1"/>
        <end position="27"/>
    </location>
</feature>
<dbReference type="EMBL" id="JAPMSZ010000007">
    <property type="protein sequence ID" value="KAJ5096205.1"/>
    <property type="molecule type" value="Genomic_DNA"/>
</dbReference>
<evidence type="ECO:0000256" key="5">
    <source>
        <dbReference type="SAM" id="MobiDB-lite"/>
    </source>
</evidence>